<dbReference type="EMBL" id="JAAVJH010000005">
    <property type="protein sequence ID" value="NJR78980.1"/>
    <property type="molecule type" value="Genomic_DNA"/>
</dbReference>
<dbReference type="Proteomes" id="UP000732399">
    <property type="component" value="Unassembled WGS sequence"/>
</dbReference>
<dbReference type="CDD" id="cd05233">
    <property type="entry name" value="SDR_c"/>
    <property type="match status" value="1"/>
</dbReference>
<evidence type="ECO:0000313" key="2">
    <source>
        <dbReference type="EMBL" id="NJR78980.1"/>
    </source>
</evidence>
<reference evidence="2 3" key="1">
    <citation type="submission" date="2020-03" db="EMBL/GenBank/DDBJ databases">
        <authorList>
            <person name="Wang L."/>
            <person name="He N."/>
            <person name="Li Y."/>
            <person name="Fang Y."/>
            <person name="Zhang F."/>
        </authorList>
    </citation>
    <scope>NUCLEOTIDE SEQUENCE [LARGE SCALE GENOMIC DNA]</scope>
    <source>
        <strain evidence="2 3">36D10-4-7</strain>
    </source>
</reference>
<dbReference type="Pfam" id="PF00106">
    <property type="entry name" value="adh_short"/>
    <property type="match status" value="1"/>
</dbReference>
<proteinExistence type="inferred from homology"/>
<comment type="similarity">
    <text evidence="1">Belongs to the short-chain dehydrogenases/reductases (SDR) family.</text>
</comment>
<comment type="caution">
    <text evidence="2">The sequence shown here is derived from an EMBL/GenBank/DDBJ whole genome shotgun (WGS) entry which is preliminary data.</text>
</comment>
<protein>
    <submittedName>
        <fullName evidence="2">SDR family oxidoreductase</fullName>
    </submittedName>
</protein>
<name>A0ABX1CSJ6_9SPHN</name>
<evidence type="ECO:0000256" key="1">
    <source>
        <dbReference type="ARBA" id="ARBA00006484"/>
    </source>
</evidence>
<keyword evidence="3" id="KW-1185">Reference proteome</keyword>
<accession>A0ABX1CSJ6</accession>
<dbReference type="PRINTS" id="PR00081">
    <property type="entry name" value="GDHRDH"/>
</dbReference>
<organism evidence="2 3">
    <name type="scientific">Sphingomonas corticis</name>
    <dbReference type="NCBI Taxonomy" id="2722791"/>
    <lineage>
        <taxon>Bacteria</taxon>
        <taxon>Pseudomonadati</taxon>
        <taxon>Pseudomonadota</taxon>
        <taxon>Alphaproteobacteria</taxon>
        <taxon>Sphingomonadales</taxon>
        <taxon>Sphingomonadaceae</taxon>
        <taxon>Sphingomonas</taxon>
    </lineage>
</organism>
<dbReference type="Gene3D" id="3.40.50.720">
    <property type="entry name" value="NAD(P)-binding Rossmann-like Domain"/>
    <property type="match status" value="1"/>
</dbReference>
<dbReference type="InterPro" id="IPR036291">
    <property type="entry name" value="NAD(P)-bd_dom_sf"/>
</dbReference>
<dbReference type="InterPro" id="IPR002347">
    <property type="entry name" value="SDR_fam"/>
</dbReference>
<gene>
    <name evidence="2" type="ORF">HBH26_10310</name>
</gene>
<sequence>MTDISEKDAHTQTLALTGRRAVVTGGSTGIGRAIAVLLASEGATVFIGGSDQGHVDDALARIREVGTGEGIALDLSQENNVSRFLAAATDAIGGYDIVVANAAEAAEGLSDMDEAAVRHAVSLNFTQYLLLARAGAEAMGADGDAGGDIVLIGSMSAYALGPKSTVYAGIKHGLQGFSIALRRELGPKGIRVALVEPGLTGSDMQYPDIPADKQREMIGKDEMLRAEDIAVGVHYLLTQPRRAVIQRLTIAPRMQDGE</sequence>
<dbReference type="PANTHER" id="PTHR42760:SF40">
    <property type="entry name" value="3-OXOACYL-[ACYL-CARRIER-PROTEIN] REDUCTASE, CHLOROPLASTIC"/>
    <property type="match status" value="1"/>
</dbReference>
<dbReference type="PANTHER" id="PTHR42760">
    <property type="entry name" value="SHORT-CHAIN DEHYDROGENASES/REDUCTASES FAMILY MEMBER"/>
    <property type="match status" value="1"/>
</dbReference>
<dbReference type="SUPFAM" id="SSF51735">
    <property type="entry name" value="NAD(P)-binding Rossmann-fold domains"/>
    <property type="match status" value="1"/>
</dbReference>
<evidence type="ECO:0000313" key="3">
    <source>
        <dbReference type="Proteomes" id="UP000732399"/>
    </source>
</evidence>